<evidence type="ECO:0000313" key="2">
    <source>
        <dbReference type="EMBL" id="ELW48216.1"/>
    </source>
</evidence>
<feature type="region of interest" description="Disordered" evidence="1">
    <location>
        <begin position="207"/>
        <end position="230"/>
    </location>
</feature>
<evidence type="ECO:0000313" key="3">
    <source>
        <dbReference type="Proteomes" id="UP000011518"/>
    </source>
</evidence>
<name>L9JCB5_TUPCH</name>
<dbReference type="AlphaFoldDB" id="L9JCB5"/>
<evidence type="ECO:0000256" key="1">
    <source>
        <dbReference type="SAM" id="MobiDB-lite"/>
    </source>
</evidence>
<organism evidence="2 3">
    <name type="scientific">Tupaia chinensis</name>
    <name type="common">Chinese tree shrew</name>
    <name type="synonym">Tupaia belangeri chinensis</name>
    <dbReference type="NCBI Taxonomy" id="246437"/>
    <lineage>
        <taxon>Eukaryota</taxon>
        <taxon>Metazoa</taxon>
        <taxon>Chordata</taxon>
        <taxon>Craniata</taxon>
        <taxon>Vertebrata</taxon>
        <taxon>Euteleostomi</taxon>
        <taxon>Mammalia</taxon>
        <taxon>Eutheria</taxon>
        <taxon>Euarchontoglires</taxon>
        <taxon>Scandentia</taxon>
        <taxon>Tupaiidae</taxon>
        <taxon>Tupaia</taxon>
    </lineage>
</organism>
<reference evidence="3" key="1">
    <citation type="submission" date="2012-07" db="EMBL/GenBank/DDBJ databases">
        <title>Genome of the Chinese tree shrew, a rising model animal genetically related to primates.</title>
        <authorList>
            <person name="Zhang G."/>
            <person name="Fan Y."/>
            <person name="Yao Y."/>
            <person name="Huang Z."/>
        </authorList>
    </citation>
    <scope>NUCLEOTIDE SEQUENCE [LARGE SCALE GENOMIC DNA]</scope>
</reference>
<gene>
    <name evidence="2" type="ORF">TREES_T100000914</name>
</gene>
<dbReference type="EMBL" id="KB321069">
    <property type="protein sequence ID" value="ELW48216.1"/>
    <property type="molecule type" value="Genomic_DNA"/>
</dbReference>
<accession>L9JCB5</accession>
<proteinExistence type="predicted"/>
<protein>
    <submittedName>
        <fullName evidence="2">Uncharacterized protein</fullName>
    </submittedName>
</protein>
<sequence>MLSRLLLLATSKGQEEERAAAPISQCREGNLVPSRLNENHCQPSVLPGPCCPAPSLPAGPSLEVTPDSSYSPSPQMDPRFAEAWAGQLLSLPGPRGGNRGDCSCHIYGDGGPRCYTEPRAPIFFLAGDIGDACLSLLRRVCELKDKRLVNCNHKTGVRAQLSGRHTEGHLGQQAAVMDGAGDSMASGRGEQSWAQAGTEEAIRAEGPELPLFGKEQSERGANGPAAANRY</sequence>
<dbReference type="Proteomes" id="UP000011518">
    <property type="component" value="Unassembled WGS sequence"/>
</dbReference>
<keyword evidence="3" id="KW-1185">Reference proteome</keyword>
<dbReference type="InParanoid" id="L9JCB5"/>
<reference evidence="3" key="2">
    <citation type="journal article" date="2013" name="Nat. Commun.">
        <title>Genome of the Chinese tree shrew.</title>
        <authorList>
            <person name="Fan Y."/>
            <person name="Huang Z.Y."/>
            <person name="Cao C.C."/>
            <person name="Chen C.S."/>
            <person name="Chen Y.X."/>
            <person name="Fan D.D."/>
            <person name="He J."/>
            <person name="Hou H.L."/>
            <person name="Hu L."/>
            <person name="Hu X.T."/>
            <person name="Jiang X.T."/>
            <person name="Lai R."/>
            <person name="Lang Y.S."/>
            <person name="Liang B."/>
            <person name="Liao S.G."/>
            <person name="Mu D."/>
            <person name="Ma Y.Y."/>
            <person name="Niu Y.Y."/>
            <person name="Sun X.Q."/>
            <person name="Xia J.Q."/>
            <person name="Xiao J."/>
            <person name="Xiong Z.Q."/>
            <person name="Xu L."/>
            <person name="Yang L."/>
            <person name="Zhang Y."/>
            <person name="Zhao W."/>
            <person name="Zhao X.D."/>
            <person name="Zheng Y.T."/>
            <person name="Zhou J.M."/>
            <person name="Zhu Y.B."/>
            <person name="Zhang G.J."/>
            <person name="Wang J."/>
            <person name="Yao Y.G."/>
        </authorList>
    </citation>
    <scope>NUCLEOTIDE SEQUENCE [LARGE SCALE GENOMIC DNA]</scope>
</reference>